<evidence type="ECO:0000313" key="4">
    <source>
        <dbReference type="Proteomes" id="UP000215355"/>
    </source>
</evidence>
<dbReference type="Gene3D" id="2.60.120.560">
    <property type="entry name" value="Exo-inulinase, domain 1"/>
    <property type="match status" value="2"/>
</dbReference>
<protein>
    <submittedName>
        <fullName evidence="3">Domain of Uncharacterized Function (DUF1080)</fullName>
    </submittedName>
</protein>
<name>A0AAJ4XE67_9SPHI</name>
<dbReference type="Proteomes" id="UP000215355">
    <property type="component" value="Chromosome 1"/>
</dbReference>
<evidence type="ECO:0000313" key="3">
    <source>
        <dbReference type="EMBL" id="SNV54128.1"/>
    </source>
</evidence>
<feature type="chain" id="PRO_5042541108" evidence="1">
    <location>
        <begin position="37"/>
        <end position="471"/>
    </location>
</feature>
<dbReference type="GO" id="GO:0016787">
    <property type="term" value="F:hydrolase activity"/>
    <property type="evidence" value="ECO:0007669"/>
    <property type="project" value="InterPro"/>
</dbReference>
<keyword evidence="1" id="KW-0732">Signal</keyword>
<accession>A0AAJ4XE67</accession>
<gene>
    <name evidence="3" type="ORF">SAMEA4412673_03035</name>
</gene>
<evidence type="ECO:0000256" key="1">
    <source>
        <dbReference type="SAM" id="SignalP"/>
    </source>
</evidence>
<dbReference type="AlphaFoldDB" id="A0AAJ4XE67"/>
<dbReference type="InterPro" id="IPR010496">
    <property type="entry name" value="AL/BT2_dom"/>
</dbReference>
<feature type="signal peptide" evidence="1">
    <location>
        <begin position="1"/>
        <end position="36"/>
    </location>
</feature>
<proteinExistence type="predicted"/>
<dbReference type="EMBL" id="LT906468">
    <property type="protein sequence ID" value="SNV54128.1"/>
    <property type="molecule type" value="Genomic_DNA"/>
</dbReference>
<dbReference type="KEGG" id="smiz:4412673_03035"/>
<feature type="domain" description="3-keto-alpha-glucoside-1,2-lyase/3-keto-2-hydroxy-glucal hydratase" evidence="2">
    <location>
        <begin position="261"/>
        <end position="467"/>
    </location>
</feature>
<sequence>MLNTIKNQSMKRRTIIKSISSLGLALLLSAQGYAQSADSKGFKPLFDGKTLAGWKSAGGAAPYTVEDGAIVGRMTKGTPNSFLITEKEFGDFILELDIKLEGDKTNSGIQTRSHIDPNANNGKGRVYGRQIEIDPSARAWAGGVYDEGRRGWIYPLDLNEPSKSAYKKDEFNHIRIEAIGNELRSWVNGVPAAYVVDTVDASGFIGLQVHSIPAELDGKKVYFKNIKIKTEYLKPSPYPKGQYIVNLTPNSLSPTEQKNGTTLLFNGKNSDGWRSVKGESFPEKGWAIKDGIIKVQKSDGGESTNGGDIITKDKYSVFDLSFEFKLTPGANSGVKYFVTLAEKTSGSAIGLEYQILDDAKHPDAKLGRDGNRTIASLYDLITSDKGRGATRPIGEWNRGRVVVDKDNQVTYYLNGVKVLSYVRGSKEFKDLVAISKYKDWDKFGEASEGHILLQDHGDEVSFRSIKINKTK</sequence>
<feature type="domain" description="3-keto-alpha-glucoside-1,2-lyase/3-keto-2-hydroxy-glucal hydratase" evidence="2">
    <location>
        <begin position="41"/>
        <end position="229"/>
    </location>
</feature>
<evidence type="ECO:0000259" key="2">
    <source>
        <dbReference type="Pfam" id="PF06439"/>
    </source>
</evidence>
<organism evidence="3 4">
    <name type="scientific">Sphingobacterium mizutaii</name>
    <dbReference type="NCBI Taxonomy" id="1010"/>
    <lineage>
        <taxon>Bacteria</taxon>
        <taxon>Pseudomonadati</taxon>
        <taxon>Bacteroidota</taxon>
        <taxon>Sphingobacteriia</taxon>
        <taxon>Sphingobacteriales</taxon>
        <taxon>Sphingobacteriaceae</taxon>
        <taxon>Sphingobacterium</taxon>
    </lineage>
</organism>
<reference evidence="3 4" key="1">
    <citation type="submission" date="2017-06" db="EMBL/GenBank/DDBJ databases">
        <authorList>
            <consortium name="Pathogen Informatics"/>
        </authorList>
    </citation>
    <scope>NUCLEOTIDE SEQUENCE [LARGE SCALE GENOMIC DNA]</scope>
    <source>
        <strain evidence="3 4">NCTC12149</strain>
    </source>
</reference>
<dbReference type="Pfam" id="PF06439">
    <property type="entry name" value="3keto-disac_hyd"/>
    <property type="match status" value="2"/>
</dbReference>